<dbReference type="PANTHER" id="PTHR12297">
    <property type="entry name" value="HYPOXIA-INDUCBILE GENE 1 HIG1 -RELATED"/>
    <property type="match status" value="1"/>
</dbReference>
<feature type="transmembrane region" description="Helical" evidence="7">
    <location>
        <begin position="32"/>
        <end position="51"/>
    </location>
</feature>
<gene>
    <name evidence="9" type="ORF">BCR37DRAFT_381214</name>
</gene>
<feature type="region of interest" description="Disordered" evidence="6">
    <location>
        <begin position="121"/>
        <end position="143"/>
    </location>
</feature>
<protein>
    <submittedName>
        <fullName evidence="9">Hypoxia induced protein conserved region-domain-containing protein</fullName>
    </submittedName>
</protein>
<reference evidence="9 10" key="1">
    <citation type="submission" date="2016-07" db="EMBL/GenBank/DDBJ databases">
        <title>Pervasive Adenine N6-methylation of Active Genes in Fungi.</title>
        <authorList>
            <consortium name="DOE Joint Genome Institute"/>
            <person name="Mondo S.J."/>
            <person name="Dannebaum R.O."/>
            <person name="Kuo R.C."/>
            <person name="Labutti K."/>
            <person name="Haridas S."/>
            <person name="Kuo A."/>
            <person name="Salamov A."/>
            <person name="Ahrendt S.R."/>
            <person name="Lipzen A."/>
            <person name="Sullivan W."/>
            <person name="Andreopoulos W.B."/>
            <person name="Clum A."/>
            <person name="Lindquist E."/>
            <person name="Daum C."/>
            <person name="Ramamoorthy G.K."/>
            <person name="Gryganskyi A."/>
            <person name="Culley D."/>
            <person name="Magnuson J.K."/>
            <person name="James T.Y."/>
            <person name="O'Malley M.A."/>
            <person name="Stajich J.E."/>
            <person name="Spatafora J.W."/>
            <person name="Visel A."/>
            <person name="Grigoriev I.V."/>
        </authorList>
    </citation>
    <scope>NUCLEOTIDE SEQUENCE [LARGE SCALE GENOMIC DNA]</scope>
    <source>
        <strain evidence="9 10">12-1054</strain>
    </source>
</reference>
<dbReference type="InterPro" id="IPR007667">
    <property type="entry name" value="Hypoxia_induced_domain"/>
</dbReference>
<dbReference type="OMA" id="QRWIREL"/>
<keyword evidence="5 7" id="KW-0472">Membrane</keyword>
<dbReference type="GO" id="GO:0097250">
    <property type="term" value="P:mitochondrial respirasome assembly"/>
    <property type="evidence" value="ECO:0007669"/>
    <property type="project" value="TreeGrafter"/>
</dbReference>
<keyword evidence="10" id="KW-1185">Reference proteome</keyword>
<keyword evidence="4" id="KW-0496">Mitochondrion</keyword>
<name>A0A1Y2F9B4_PROLT</name>
<organism evidence="9 10">
    <name type="scientific">Protomyces lactucae-debilis</name>
    <dbReference type="NCBI Taxonomy" id="2754530"/>
    <lineage>
        <taxon>Eukaryota</taxon>
        <taxon>Fungi</taxon>
        <taxon>Dikarya</taxon>
        <taxon>Ascomycota</taxon>
        <taxon>Taphrinomycotina</taxon>
        <taxon>Taphrinomycetes</taxon>
        <taxon>Taphrinales</taxon>
        <taxon>Protomycetaceae</taxon>
        <taxon>Protomyces</taxon>
    </lineage>
</organism>
<dbReference type="EMBL" id="MCFI01000013">
    <property type="protein sequence ID" value="ORY80522.1"/>
    <property type="molecule type" value="Genomic_DNA"/>
</dbReference>
<dbReference type="GO" id="GO:0031966">
    <property type="term" value="C:mitochondrial membrane"/>
    <property type="evidence" value="ECO:0007669"/>
    <property type="project" value="UniProtKB-SubCell"/>
</dbReference>
<evidence type="ECO:0000256" key="5">
    <source>
        <dbReference type="ARBA" id="ARBA00023136"/>
    </source>
</evidence>
<dbReference type="PROSITE" id="PS51503">
    <property type="entry name" value="HIG1"/>
    <property type="match status" value="1"/>
</dbReference>
<dbReference type="Pfam" id="PF04588">
    <property type="entry name" value="HIG_1_N"/>
    <property type="match status" value="1"/>
</dbReference>
<dbReference type="AlphaFoldDB" id="A0A1Y2F9B4"/>
<dbReference type="STRING" id="56484.A0A1Y2F9B4"/>
<feature type="region of interest" description="Disordered" evidence="6">
    <location>
        <begin position="1"/>
        <end position="20"/>
    </location>
</feature>
<evidence type="ECO:0000256" key="4">
    <source>
        <dbReference type="ARBA" id="ARBA00023128"/>
    </source>
</evidence>
<evidence type="ECO:0000256" key="1">
    <source>
        <dbReference type="ARBA" id="ARBA00004325"/>
    </source>
</evidence>
<comment type="caution">
    <text evidence="9">The sequence shown here is derived from an EMBL/GenBank/DDBJ whole genome shotgun (WGS) entry which is preliminary data.</text>
</comment>
<dbReference type="RefSeq" id="XP_040724410.1">
    <property type="nucleotide sequence ID" value="XM_040869645.1"/>
</dbReference>
<sequence length="143" mass="16477">MSSLPPSSVTDDQHEAESQYERLTRKFKEEPLVPIGIVGTCAALFAASVSIRRGNQKSANQFFRWRIYAQGFTVLAMVSGSVYYGDTRKDAKRIKDEKERTKAIEARDRWLADLDQYEKERQEDVRRMEARRAARQARDASQS</sequence>
<comment type="subcellular location">
    <subcellularLocation>
        <location evidence="1">Mitochondrion membrane</location>
    </subcellularLocation>
</comment>
<dbReference type="Proteomes" id="UP000193685">
    <property type="component" value="Unassembled WGS sequence"/>
</dbReference>
<keyword evidence="3 7" id="KW-1133">Transmembrane helix</keyword>
<evidence type="ECO:0000256" key="2">
    <source>
        <dbReference type="ARBA" id="ARBA00022692"/>
    </source>
</evidence>
<evidence type="ECO:0000259" key="8">
    <source>
        <dbReference type="PROSITE" id="PS51503"/>
    </source>
</evidence>
<accession>A0A1Y2F9B4</accession>
<feature type="transmembrane region" description="Helical" evidence="7">
    <location>
        <begin position="63"/>
        <end position="85"/>
    </location>
</feature>
<feature type="domain" description="HIG1" evidence="8">
    <location>
        <begin position="4"/>
        <end position="95"/>
    </location>
</feature>
<dbReference type="PANTHER" id="PTHR12297:SF3">
    <property type="entry name" value="HIG1 DOMAIN FAMILY MEMBER 1A"/>
    <property type="match status" value="1"/>
</dbReference>
<feature type="compositionally biased region" description="Polar residues" evidence="6">
    <location>
        <begin position="1"/>
        <end position="10"/>
    </location>
</feature>
<dbReference type="Gene3D" id="6.10.140.1320">
    <property type="match status" value="1"/>
</dbReference>
<evidence type="ECO:0000313" key="10">
    <source>
        <dbReference type="Proteomes" id="UP000193685"/>
    </source>
</evidence>
<evidence type="ECO:0000313" key="9">
    <source>
        <dbReference type="EMBL" id="ORY80522.1"/>
    </source>
</evidence>
<dbReference type="InterPro" id="IPR050355">
    <property type="entry name" value="RCF1"/>
</dbReference>
<evidence type="ECO:0000256" key="6">
    <source>
        <dbReference type="SAM" id="MobiDB-lite"/>
    </source>
</evidence>
<dbReference type="OrthoDB" id="6604018at2759"/>
<evidence type="ECO:0000256" key="3">
    <source>
        <dbReference type="ARBA" id="ARBA00022989"/>
    </source>
</evidence>
<proteinExistence type="predicted"/>
<keyword evidence="2 7" id="KW-0812">Transmembrane</keyword>
<dbReference type="GeneID" id="63786244"/>
<feature type="compositionally biased region" description="Basic and acidic residues" evidence="6">
    <location>
        <begin position="11"/>
        <end position="20"/>
    </location>
</feature>
<evidence type="ECO:0000256" key="7">
    <source>
        <dbReference type="SAM" id="Phobius"/>
    </source>
</evidence>